<keyword evidence="8" id="KW-1185">Reference proteome</keyword>
<gene>
    <name evidence="7" type="ORF">CFBP1159_27690</name>
    <name evidence="6" type="ORF">XAC301_17640</name>
</gene>
<evidence type="ECO:0000313" key="8">
    <source>
        <dbReference type="Proteomes" id="UP000835287"/>
    </source>
</evidence>
<dbReference type="Pfam" id="PF01520">
    <property type="entry name" value="Amidase_3"/>
    <property type="match status" value="1"/>
</dbReference>
<dbReference type="InterPro" id="IPR002508">
    <property type="entry name" value="MurNAc-LAA_cat"/>
</dbReference>
<dbReference type="EMBL" id="HG992338">
    <property type="protein sequence ID" value="CAE6754959.1"/>
    <property type="molecule type" value="Genomic_DNA"/>
</dbReference>
<dbReference type="AlphaFoldDB" id="A0A2S7BZ77"/>
<evidence type="ECO:0000313" key="6">
    <source>
        <dbReference type="EMBL" id="CAE6754959.1"/>
    </source>
</evidence>
<reference evidence="7 8" key="1">
    <citation type="submission" date="2021-02" db="EMBL/GenBank/DDBJ databases">
        <authorList>
            <person name="Pothier F. J."/>
        </authorList>
    </citation>
    <scope>NUCLEOTIDE SEQUENCE</scope>
    <source>
        <strain evidence="6 8">301</strain>
        <strain evidence="7">CFBP 1159</strain>
    </source>
</reference>
<keyword evidence="4" id="KW-0732">Signal</keyword>
<dbReference type="SUPFAM" id="SSF53187">
    <property type="entry name" value="Zn-dependent exopeptidases"/>
    <property type="match status" value="1"/>
</dbReference>
<evidence type="ECO:0000256" key="1">
    <source>
        <dbReference type="ARBA" id="ARBA00001561"/>
    </source>
</evidence>
<dbReference type="CDD" id="cd02696">
    <property type="entry name" value="MurNAc-LAA"/>
    <property type="match status" value="1"/>
</dbReference>
<dbReference type="Proteomes" id="UP000835243">
    <property type="component" value="Chromosome"/>
</dbReference>
<dbReference type="EMBL" id="HG992338">
    <property type="protein sequence ID" value="CAE6754985.1"/>
    <property type="molecule type" value="Genomic_DNA"/>
</dbReference>
<comment type="catalytic activity">
    <reaction evidence="1">
        <text>Hydrolyzes the link between N-acetylmuramoyl residues and L-amino acid residues in certain cell-wall glycopeptides.</text>
        <dbReference type="EC" id="3.5.1.28"/>
    </reaction>
</comment>
<dbReference type="Proteomes" id="UP000835287">
    <property type="component" value="Chromosome"/>
</dbReference>
<keyword evidence="3" id="KW-0378">Hydrolase</keyword>
<dbReference type="EC" id="3.5.1.28" evidence="2"/>
<dbReference type="EMBL" id="HG992341">
    <property type="protein sequence ID" value="CAE6796146.1"/>
    <property type="molecule type" value="Genomic_DNA"/>
</dbReference>
<dbReference type="RefSeq" id="WP_080639814.1">
    <property type="nucleotide sequence ID" value="NZ_CP062164.1"/>
</dbReference>
<accession>A0A2S7BZ77</accession>
<feature type="chain" id="PRO_5044579826" description="N-acetylmuramoyl-L-alanine amidase" evidence="4">
    <location>
        <begin position="38"/>
        <end position="511"/>
    </location>
</feature>
<dbReference type="Gene3D" id="3.40.630.40">
    <property type="entry name" value="Zn-dependent exopeptidases"/>
    <property type="match status" value="1"/>
</dbReference>
<feature type="signal peptide" evidence="4">
    <location>
        <begin position="1"/>
        <end position="37"/>
    </location>
</feature>
<dbReference type="SMART" id="SM00646">
    <property type="entry name" value="Ami_3"/>
    <property type="match status" value="1"/>
</dbReference>
<dbReference type="InterPro" id="IPR050695">
    <property type="entry name" value="N-acetylmuramoyl_amidase_3"/>
</dbReference>
<dbReference type="PANTHER" id="PTHR30404:SF0">
    <property type="entry name" value="N-ACETYLMURAMOYL-L-ALANINE AMIDASE AMIC"/>
    <property type="match status" value="1"/>
</dbReference>
<organism evidence="7">
    <name type="scientific">Xanthomonas arboricola pv. corylina</name>
    <dbReference type="NCBI Taxonomy" id="487821"/>
    <lineage>
        <taxon>Bacteria</taxon>
        <taxon>Pseudomonadati</taxon>
        <taxon>Pseudomonadota</taxon>
        <taxon>Gammaproteobacteria</taxon>
        <taxon>Lysobacterales</taxon>
        <taxon>Lysobacteraceae</taxon>
        <taxon>Xanthomonas</taxon>
    </lineage>
</organism>
<dbReference type="PANTHER" id="PTHR30404">
    <property type="entry name" value="N-ACETYLMURAMOYL-L-ALANINE AMIDASE"/>
    <property type="match status" value="1"/>
</dbReference>
<feature type="domain" description="MurNAc-LAA" evidence="5">
    <location>
        <begin position="278"/>
        <end position="397"/>
    </location>
</feature>
<evidence type="ECO:0000259" key="5">
    <source>
        <dbReference type="SMART" id="SM00646"/>
    </source>
</evidence>
<dbReference type="GO" id="GO:0008745">
    <property type="term" value="F:N-acetylmuramoyl-L-alanine amidase activity"/>
    <property type="evidence" value="ECO:0007669"/>
    <property type="project" value="UniProtKB-EC"/>
</dbReference>
<protein>
    <recommendedName>
        <fullName evidence="2">N-acetylmuramoyl-L-alanine amidase</fullName>
        <ecNumber evidence="2">3.5.1.28</ecNumber>
    </recommendedName>
</protein>
<evidence type="ECO:0000256" key="4">
    <source>
        <dbReference type="SAM" id="SignalP"/>
    </source>
</evidence>
<sequence>MDQTSKHPTRNVPCALRQSCLSLLLTAIALTASPAFADQPPPSVSNLSIQQRADLSRMLKVELQETISKQKRLKGQTASPVEITFGAQDGIVSIELGREFIPKDDHYMSGTLEDQLHEIAGTAREILDGNLSFTGTRFTFGGKTIDELFPVNWKPKHLRKGASKSQPLDASAPVVVSAGHGYTKVEGGWGWQRDLINGWREDVDNPYFAEALADQLRTRSAETVVFPRSTSTTINKSANVPWWQMASIYHISRLLPNNRDIWSAFPKDDYKSDIVARPRYARNVNAKAIISLHTDAGGPSATGTTVYYHEGRVASKNLADAIACSMKEIVNATPGYENYTVRSPATSSTEYGENREAVEVPAVIVESGFHTNPTDAVALRDTVFQEAAMKGVEKGYRVSSKGKSCVPQKITSVPKAVANLNGPKLQVPITFVGNPQFPVKRVRKITNCPAGWTCPDDVFTYEQEQTTPFNTTWWCNGPADTKTQVVDVLVTLEDADGVKSEFKTNFTCKAA</sequence>
<dbReference type="EMBL" id="HG992341">
    <property type="protein sequence ID" value="CAE6796169.1"/>
    <property type="molecule type" value="Genomic_DNA"/>
</dbReference>
<dbReference type="GO" id="GO:0009253">
    <property type="term" value="P:peptidoglycan catabolic process"/>
    <property type="evidence" value="ECO:0007669"/>
    <property type="project" value="InterPro"/>
</dbReference>
<evidence type="ECO:0000256" key="3">
    <source>
        <dbReference type="ARBA" id="ARBA00022801"/>
    </source>
</evidence>
<dbReference type="GO" id="GO:0030288">
    <property type="term" value="C:outer membrane-bounded periplasmic space"/>
    <property type="evidence" value="ECO:0007669"/>
    <property type="project" value="TreeGrafter"/>
</dbReference>
<name>A0A2S7BZ77_9XANT</name>
<evidence type="ECO:0000256" key="2">
    <source>
        <dbReference type="ARBA" id="ARBA00011901"/>
    </source>
</evidence>
<evidence type="ECO:0000313" key="7">
    <source>
        <dbReference type="EMBL" id="CAE6796169.1"/>
    </source>
</evidence>
<proteinExistence type="predicted"/>